<protein>
    <recommendedName>
        <fullName evidence="2">cysteine-S-conjugate beta-lyase</fullName>
        <ecNumber evidence="2">4.4.1.13</ecNumber>
    </recommendedName>
</protein>
<dbReference type="SUPFAM" id="SSF53383">
    <property type="entry name" value="PLP-dependent transferases"/>
    <property type="match status" value="1"/>
</dbReference>
<dbReference type="InterPro" id="IPR015424">
    <property type="entry name" value="PyrdxlP-dep_Trfase"/>
</dbReference>
<dbReference type="EMBL" id="NBZD01000005">
    <property type="protein sequence ID" value="PNH17867.1"/>
    <property type="molecule type" value="Genomic_DNA"/>
</dbReference>
<dbReference type="EC" id="4.4.1.13" evidence="2"/>
<organism evidence="7 8">
    <name type="scientific">Mageeibacillus indolicus</name>
    <dbReference type="NCBI Taxonomy" id="884684"/>
    <lineage>
        <taxon>Bacteria</taxon>
        <taxon>Bacillati</taxon>
        <taxon>Bacillota</taxon>
        <taxon>Clostridia</taxon>
        <taxon>Eubacteriales</taxon>
        <taxon>Oscillospiraceae</taxon>
        <taxon>Mageeibacillus</taxon>
    </lineage>
</organism>
<keyword evidence="3" id="KW-0663">Pyridoxal phosphate</keyword>
<dbReference type="InterPro" id="IPR015421">
    <property type="entry name" value="PyrdxlP-dep_Trfase_major"/>
</dbReference>
<feature type="domain" description="Aminotransferase class I/classII large" evidence="6">
    <location>
        <begin position="53"/>
        <end position="394"/>
    </location>
</feature>
<reference evidence="8" key="1">
    <citation type="submission" date="2017-04" db="EMBL/GenBank/DDBJ databases">
        <authorList>
            <person name="Bumgarner R.E."/>
            <person name="Fredricks D.N."/>
            <person name="Srinivasan S."/>
        </authorList>
    </citation>
    <scope>NUCLEOTIDE SEQUENCE [LARGE SCALE GENOMIC DNA]</scope>
    <source>
        <strain evidence="8">KA00405</strain>
    </source>
</reference>
<sequence>MQYNFDEIIDRRHTNSINTDGFRDFIFHAGPEMTFPYADDEFIRMWIADMEFACAEPIREAIIRRIERRIFGYTIMSLDKEYHQSFNHWCESKYGWSVPYEQLCFSTGVIPALYQLVELMCNRGEKALMVTPAYGFFQHAVDYNDIGYECSPLSVKGSEFKVDFADLAARAAKPGMKVLIWCNPQNPTGTVWTEAELRQVAAIAAANNLWLISDEIHCDLLRQGVKHIPLAKVTDYPKLVTCMSASKTFNMAGLQFSNIIIREPVLREAFKERDKNVGFYNPLSITAHKAAYDQGDEWLSQLKAYLDGNFAFVQKFLQTELPLTKFSIPQATYLAWVNFNAYLDDVEDLPKFFAYEAGILLEGGDNLFVGNARGYVRLNLALPRQTLAIAMQRIKDGIIKHQTARKL</sequence>
<dbReference type="Proteomes" id="UP000236394">
    <property type="component" value="Unassembled WGS sequence"/>
</dbReference>
<evidence type="ECO:0000256" key="1">
    <source>
        <dbReference type="ARBA" id="ARBA00001933"/>
    </source>
</evidence>
<evidence type="ECO:0000256" key="2">
    <source>
        <dbReference type="ARBA" id="ARBA00012224"/>
    </source>
</evidence>
<keyword evidence="7" id="KW-0808">Transferase</keyword>
<dbReference type="RefSeq" id="WP_102892758.1">
    <property type="nucleotide sequence ID" value="NZ_NBZD01000005.1"/>
</dbReference>
<dbReference type="GO" id="GO:0047804">
    <property type="term" value="F:cysteine-S-conjugate beta-lyase activity"/>
    <property type="evidence" value="ECO:0007669"/>
    <property type="project" value="UniProtKB-EC"/>
</dbReference>
<dbReference type="Gene3D" id="3.90.1150.10">
    <property type="entry name" value="Aspartate Aminotransferase, domain 1"/>
    <property type="match status" value="1"/>
</dbReference>
<evidence type="ECO:0000313" key="8">
    <source>
        <dbReference type="Proteomes" id="UP000236394"/>
    </source>
</evidence>
<evidence type="ECO:0000256" key="3">
    <source>
        <dbReference type="ARBA" id="ARBA00022898"/>
    </source>
</evidence>
<accession>A0A2J8AZD3</accession>
<evidence type="ECO:0000313" key="7">
    <source>
        <dbReference type="EMBL" id="PNH17867.1"/>
    </source>
</evidence>
<comment type="caution">
    <text evidence="7">The sequence shown here is derived from an EMBL/GenBank/DDBJ whole genome shotgun (WGS) entry which is preliminary data.</text>
</comment>
<dbReference type="AlphaFoldDB" id="A0A2J8AZD3"/>
<dbReference type="GO" id="GO:0008483">
    <property type="term" value="F:transaminase activity"/>
    <property type="evidence" value="ECO:0007669"/>
    <property type="project" value="UniProtKB-KW"/>
</dbReference>
<evidence type="ECO:0000259" key="6">
    <source>
        <dbReference type="Pfam" id="PF00155"/>
    </source>
</evidence>
<proteinExistence type="inferred from homology"/>
<evidence type="ECO:0000256" key="5">
    <source>
        <dbReference type="ARBA" id="ARBA00037974"/>
    </source>
</evidence>
<keyword evidence="4" id="KW-0456">Lyase</keyword>
<dbReference type="InterPro" id="IPR051798">
    <property type="entry name" value="Class-II_PLP-Dep_Aminotrans"/>
</dbReference>
<dbReference type="Gene3D" id="3.40.640.10">
    <property type="entry name" value="Type I PLP-dependent aspartate aminotransferase-like (Major domain)"/>
    <property type="match status" value="1"/>
</dbReference>
<dbReference type="GO" id="GO:0030170">
    <property type="term" value="F:pyridoxal phosphate binding"/>
    <property type="evidence" value="ECO:0007669"/>
    <property type="project" value="InterPro"/>
</dbReference>
<evidence type="ECO:0000256" key="4">
    <source>
        <dbReference type="ARBA" id="ARBA00023239"/>
    </source>
</evidence>
<comment type="cofactor">
    <cofactor evidence="1">
        <name>pyridoxal 5'-phosphate</name>
        <dbReference type="ChEBI" id="CHEBI:597326"/>
    </cofactor>
</comment>
<dbReference type="PANTHER" id="PTHR43525">
    <property type="entry name" value="PROTEIN MALY"/>
    <property type="match status" value="1"/>
</dbReference>
<keyword evidence="7" id="KW-0032">Aminotransferase</keyword>
<dbReference type="PANTHER" id="PTHR43525:SF1">
    <property type="entry name" value="PROTEIN MALY"/>
    <property type="match status" value="1"/>
</dbReference>
<comment type="similarity">
    <text evidence="5">Belongs to the class-II pyridoxal-phosphate-dependent aminotransferase family. MalY/PatB cystathionine beta-lyase subfamily.</text>
</comment>
<dbReference type="InterPro" id="IPR004839">
    <property type="entry name" value="Aminotransferase_I/II_large"/>
</dbReference>
<dbReference type="Pfam" id="PF00155">
    <property type="entry name" value="Aminotran_1_2"/>
    <property type="match status" value="1"/>
</dbReference>
<name>A0A2J8AZD3_9FIRM</name>
<dbReference type="CDD" id="cd00609">
    <property type="entry name" value="AAT_like"/>
    <property type="match status" value="1"/>
</dbReference>
<dbReference type="InterPro" id="IPR015422">
    <property type="entry name" value="PyrdxlP-dep_Trfase_small"/>
</dbReference>
<gene>
    <name evidence="7" type="ORF">B7R76_07450</name>
</gene>